<dbReference type="InterPro" id="IPR027417">
    <property type="entry name" value="P-loop_NTPase"/>
</dbReference>
<accession>A0AAE2ZU12</accession>
<evidence type="ECO:0000313" key="1">
    <source>
        <dbReference type="EMBL" id="MBW8639632.1"/>
    </source>
</evidence>
<protein>
    <submittedName>
        <fullName evidence="1">Sulfotransferase family protein</fullName>
    </submittedName>
</protein>
<dbReference type="Proteomes" id="UP001196509">
    <property type="component" value="Unassembled WGS sequence"/>
</dbReference>
<sequence>MIISDTYGFAFVHIPKCGGSTVKHVISSYNETDLPIVGIHEHPALGRLDYAHIPLEVLREHFAKEFSKIEQYKAFALVRDPRERFFSALSQNQRMFSGTDITTMASRDVIRQCEKVCNYLQTLNGFCDPERIHFEKQSRYLDLDDKRVVDVVLPLHRLDLLVAGIGDSVHRKLKIGAPVNQTRIKRFGLRKSLADKNDKIYVKIRRSKIIPLFIKKIATNIMYTEFDHKIYINEMPTEIISFIDQYYKEDAVIYQNALQTQERWTLQA</sequence>
<organism evidence="1 2">
    <name type="scientific">Flavimaribacter sediminis</name>
    <dbReference type="NCBI Taxonomy" id="2865987"/>
    <lineage>
        <taxon>Bacteria</taxon>
        <taxon>Pseudomonadati</taxon>
        <taxon>Pseudomonadota</taxon>
        <taxon>Alphaproteobacteria</taxon>
        <taxon>Hyphomicrobiales</taxon>
        <taxon>Rhizobiaceae</taxon>
        <taxon>Flavimaribacter</taxon>
    </lineage>
</organism>
<dbReference type="SUPFAM" id="SSF52540">
    <property type="entry name" value="P-loop containing nucleoside triphosphate hydrolases"/>
    <property type="match status" value="1"/>
</dbReference>
<dbReference type="GO" id="GO:0016020">
    <property type="term" value="C:membrane"/>
    <property type="evidence" value="ECO:0007669"/>
    <property type="project" value="InterPro"/>
</dbReference>
<comment type="caution">
    <text evidence="1">The sequence shown here is derived from an EMBL/GenBank/DDBJ whole genome shotgun (WGS) entry which is preliminary data.</text>
</comment>
<proteinExistence type="predicted"/>
<dbReference type="GO" id="GO:0008146">
    <property type="term" value="F:sulfotransferase activity"/>
    <property type="evidence" value="ECO:0007669"/>
    <property type="project" value="InterPro"/>
</dbReference>
<reference evidence="1" key="1">
    <citation type="submission" date="2021-08" db="EMBL/GenBank/DDBJ databases">
        <title>Hoeflea bacterium WL0058 sp. nov., isolated from the sediment.</title>
        <authorList>
            <person name="Wang L."/>
            <person name="Zhang D."/>
        </authorList>
    </citation>
    <scope>NUCLEOTIDE SEQUENCE</scope>
    <source>
        <strain evidence="1">WL0058</strain>
    </source>
</reference>
<keyword evidence="2" id="KW-1185">Reference proteome</keyword>
<dbReference type="AlphaFoldDB" id="A0AAE2ZU12"/>
<gene>
    <name evidence="1" type="ORF">K1W69_20735</name>
</gene>
<dbReference type="Gene3D" id="3.40.50.300">
    <property type="entry name" value="P-loop containing nucleotide triphosphate hydrolases"/>
    <property type="match status" value="1"/>
</dbReference>
<dbReference type="InterPro" id="IPR005331">
    <property type="entry name" value="Sulfotransferase"/>
</dbReference>
<dbReference type="EMBL" id="JAICBX010000004">
    <property type="protein sequence ID" value="MBW8639632.1"/>
    <property type="molecule type" value="Genomic_DNA"/>
</dbReference>
<dbReference type="RefSeq" id="WP_220230347.1">
    <property type="nucleotide sequence ID" value="NZ_JAICBX010000004.1"/>
</dbReference>
<name>A0AAE2ZU12_9HYPH</name>
<evidence type="ECO:0000313" key="2">
    <source>
        <dbReference type="Proteomes" id="UP001196509"/>
    </source>
</evidence>
<dbReference type="Pfam" id="PF03567">
    <property type="entry name" value="Sulfotransfer_2"/>
    <property type="match status" value="1"/>
</dbReference>